<accession>A0A448XEP3</accession>
<keyword evidence="2" id="KW-1185">Reference proteome</keyword>
<evidence type="ECO:0000313" key="2">
    <source>
        <dbReference type="Proteomes" id="UP000784294"/>
    </source>
</evidence>
<protein>
    <submittedName>
        <fullName evidence="1">Uncharacterized protein</fullName>
    </submittedName>
</protein>
<dbReference type="EMBL" id="CAAALY010248629">
    <property type="protein sequence ID" value="VEL34893.1"/>
    <property type="molecule type" value="Genomic_DNA"/>
</dbReference>
<dbReference type="Proteomes" id="UP000784294">
    <property type="component" value="Unassembled WGS sequence"/>
</dbReference>
<reference evidence="1" key="1">
    <citation type="submission" date="2018-11" db="EMBL/GenBank/DDBJ databases">
        <authorList>
            <consortium name="Pathogen Informatics"/>
        </authorList>
    </citation>
    <scope>NUCLEOTIDE SEQUENCE</scope>
</reference>
<organism evidence="1 2">
    <name type="scientific">Protopolystoma xenopodis</name>
    <dbReference type="NCBI Taxonomy" id="117903"/>
    <lineage>
        <taxon>Eukaryota</taxon>
        <taxon>Metazoa</taxon>
        <taxon>Spiralia</taxon>
        <taxon>Lophotrochozoa</taxon>
        <taxon>Platyhelminthes</taxon>
        <taxon>Monogenea</taxon>
        <taxon>Polyopisthocotylea</taxon>
        <taxon>Polystomatidea</taxon>
        <taxon>Polystomatidae</taxon>
        <taxon>Protopolystoma</taxon>
    </lineage>
</organism>
<dbReference type="AlphaFoldDB" id="A0A448XEP3"/>
<evidence type="ECO:0000313" key="1">
    <source>
        <dbReference type="EMBL" id="VEL34893.1"/>
    </source>
</evidence>
<comment type="caution">
    <text evidence="1">The sequence shown here is derived from an EMBL/GenBank/DDBJ whole genome shotgun (WGS) entry which is preliminary data.</text>
</comment>
<name>A0A448XEP3_9PLAT</name>
<sequence>MPAFKKPILISAQMDCSDSNRDATERSLDTLTATIVLPSKGQASSGRKAGHFPVPHSRLIAATYSYTAY</sequence>
<proteinExistence type="predicted"/>
<gene>
    <name evidence="1" type="ORF">PXEA_LOCUS28333</name>
</gene>